<dbReference type="SMART" id="SM00312">
    <property type="entry name" value="PX"/>
    <property type="match status" value="1"/>
</dbReference>
<dbReference type="Gene3D" id="3.30.1520.10">
    <property type="entry name" value="Phox-like domain"/>
    <property type="match status" value="1"/>
</dbReference>
<name>A0A1L8EYN3_XENLA</name>
<proteinExistence type="predicted"/>
<dbReference type="GO" id="GO:0042554">
    <property type="term" value="P:superoxide anion generation"/>
    <property type="evidence" value="ECO:0000318"/>
    <property type="project" value="GO_Central"/>
</dbReference>
<gene>
    <name evidence="3" type="primary">LOC108701676</name>
</gene>
<dbReference type="GO" id="GO:0005737">
    <property type="term" value="C:cytoplasm"/>
    <property type="evidence" value="ECO:0000318"/>
    <property type="project" value="GO_Central"/>
</dbReference>
<feature type="compositionally biased region" description="Polar residues" evidence="1">
    <location>
        <begin position="413"/>
        <end position="423"/>
    </location>
</feature>
<dbReference type="GeneID" id="108701676"/>
<dbReference type="SMART" id="SM00326">
    <property type="entry name" value="SH3"/>
    <property type="match status" value="2"/>
</dbReference>
<feature type="region of interest" description="Disordered" evidence="1">
    <location>
        <begin position="317"/>
        <end position="346"/>
    </location>
</feature>
<dbReference type="PANTHER" id="PTHR15706">
    <property type="entry name" value="SH3 MULTIPLE DOMAIN"/>
    <property type="match status" value="1"/>
</dbReference>
<feature type="region of interest" description="Disordered" evidence="1">
    <location>
        <begin position="405"/>
        <end position="462"/>
    </location>
</feature>
<dbReference type="InterPro" id="IPR036871">
    <property type="entry name" value="PX_dom_sf"/>
</dbReference>
<dbReference type="KEGG" id="xla:108701676"/>
<dbReference type="Proteomes" id="UP000186698">
    <property type="component" value="Chromosome 9_10L"/>
</dbReference>
<evidence type="ECO:0000313" key="2">
    <source>
        <dbReference type="Proteomes" id="UP000186698"/>
    </source>
</evidence>
<keyword evidence="2" id="KW-1185">Reference proteome</keyword>
<organism evidence="2 3">
    <name type="scientific">Xenopus laevis</name>
    <name type="common">African clawed frog</name>
    <dbReference type="NCBI Taxonomy" id="8355"/>
    <lineage>
        <taxon>Eukaryota</taxon>
        <taxon>Metazoa</taxon>
        <taxon>Chordata</taxon>
        <taxon>Craniata</taxon>
        <taxon>Vertebrata</taxon>
        <taxon>Euteleostomi</taxon>
        <taxon>Amphibia</taxon>
        <taxon>Batrachia</taxon>
        <taxon>Anura</taxon>
        <taxon>Pipoidea</taxon>
        <taxon>Pipidae</taxon>
        <taxon>Xenopodinae</taxon>
        <taxon>Xenopus</taxon>
        <taxon>Xenopus</taxon>
    </lineage>
</organism>
<dbReference type="InterPro" id="IPR001452">
    <property type="entry name" value="SH3_domain"/>
</dbReference>
<dbReference type="AlphaFoldDB" id="A0A1L8EYN3"/>
<accession>A0A1L8EYN3</accession>
<evidence type="ECO:0000256" key="1">
    <source>
        <dbReference type="SAM" id="MobiDB-lite"/>
    </source>
</evidence>
<dbReference type="Pfam" id="PF00787">
    <property type="entry name" value="PX"/>
    <property type="match status" value="1"/>
</dbReference>
<dbReference type="OrthoDB" id="10255964at2759"/>
<dbReference type="Gene3D" id="2.30.30.40">
    <property type="entry name" value="SH3 Domains"/>
    <property type="match status" value="2"/>
</dbReference>
<dbReference type="OMA" id="TERFIEW"/>
<dbReference type="FunFam" id="2.30.30.40:FF:000233">
    <property type="entry name" value="NADPH oxidase organizer 1"/>
    <property type="match status" value="1"/>
</dbReference>
<dbReference type="PANTHER" id="PTHR15706:SF29">
    <property type="entry name" value="NADPH OXIDASE ORGANIZER 1-LIKE"/>
    <property type="match status" value="1"/>
</dbReference>
<dbReference type="InterPro" id="IPR051228">
    <property type="entry name" value="NADPH_Oxidase/PX-Domain"/>
</dbReference>
<sequence>MNFSRYPVEATGISMVQNGKIRTYMLSILWSDRNNILIYRTYEEFKDLAKQLKRNFPLESGLLNKSERIIPILQDIPLIYRSFSNRFIERLHMVQIYSEELLQTDSKISQSEDVIRFFSPTSEDLAPTFVDNSLVIMPSDKDQVHKKINHRMQSSAPVSEPVISQKYICIETFETKDTKNRPFKVSKDELIDVVIKDPTGWWLVENEDKSLAWFPGPYLVQPEDAAYKCSGTKSSDGKSYYAVKGYQAHNSDELSLGVGVVVEVTEKTDNGWWRVCYNGRCGYVPSMFLKPYCNPHQQLQVTFAHSRFGSAPNLHKDPSCLGGIHDPGTEDRQSGSENGNSDMSVSWRRSRSMGEFKDFQEFHGDVLETRSFIEGFAAWQVPQHDDYPLPTTESNNSEKITIIISPDDDERANQSQTDSTQSSLRKDSGLDQTHSATGFYVSRFSPDTMSNTRPPMVPPRPTRQEILTRCTTITKTASQI</sequence>
<feature type="compositionally biased region" description="Polar residues" evidence="1">
    <location>
        <begin position="335"/>
        <end position="344"/>
    </location>
</feature>
<dbReference type="GO" id="GO:0016176">
    <property type="term" value="F:superoxide-generating NADPH oxidase activator activity"/>
    <property type="evidence" value="ECO:0000318"/>
    <property type="project" value="GO_Central"/>
</dbReference>
<dbReference type="InterPro" id="IPR036028">
    <property type="entry name" value="SH3-like_dom_sf"/>
</dbReference>
<dbReference type="Pfam" id="PF00018">
    <property type="entry name" value="SH3_1"/>
    <property type="match status" value="1"/>
</dbReference>
<dbReference type="Bgee" id="108701676">
    <property type="expression patterns" value="Expressed in internal ear and 7 other cell types or tissues"/>
</dbReference>
<dbReference type="GO" id="GO:0035091">
    <property type="term" value="F:phosphatidylinositol binding"/>
    <property type="evidence" value="ECO:0007669"/>
    <property type="project" value="InterPro"/>
</dbReference>
<dbReference type="RefSeq" id="XP_018092103.1">
    <property type="nucleotide sequence ID" value="XM_018236614.2"/>
</dbReference>
<dbReference type="SUPFAM" id="SSF50044">
    <property type="entry name" value="SH3-domain"/>
    <property type="match status" value="2"/>
</dbReference>
<evidence type="ECO:0000313" key="3">
    <source>
        <dbReference type="RefSeq" id="XP_018092103.1"/>
    </source>
</evidence>
<dbReference type="InterPro" id="IPR001683">
    <property type="entry name" value="PX_dom"/>
</dbReference>
<dbReference type="PROSITE" id="PS50002">
    <property type="entry name" value="SH3"/>
    <property type="match status" value="2"/>
</dbReference>
<dbReference type="PROSITE" id="PS50195">
    <property type="entry name" value="PX"/>
    <property type="match status" value="1"/>
</dbReference>
<protein>
    <submittedName>
        <fullName evidence="3">NADPH oxidase organizer 1</fullName>
    </submittedName>
</protein>
<reference evidence="3" key="1">
    <citation type="submission" date="2025-08" db="UniProtKB">
        <authorList>
            <consortium name="RefSeq"/>
        </authorList>
    </citation>
    <scope>IDENTIFICATION</scope>
    <source>
        <strain evidence="3">J_2021</strain>
        <tissue evidence="3">Erythrocytes</tissue>
    </source>
</reference>
<dbReference type="SUPFAM" id="SSF64268">
    <property type="entry name" value="PX domain"/>
    <property type="match status" value="1"/>
</dbReference>